<keyword evidence="2" id="KW-1064">Adaptive immunity</keyword>
<keyword evidence="3" id="KW-1280">Immunoglobulin</keyword>
<proteinExistence type="predicted"/>
<evidence type="ECO:0000259" key="5">
    <source>
        <dbReference type="SMART" id="SM00406"/>
    </source>
</evidence>
<dbReference type="InterPro" id="IPR013106">
    <property type="entry name" value="Ig_V-set"/>
</dbReference>
<dbReference type="GO" id="GO:0019814">
    <property type="term" value="C:immunoglobulin complex"/>
    <property type="evidence" value="ECO:0007669"/>
    <property type="project" value="UniProtKB-KW"/>
</dbReference>
<dbReference type="PANTHER" id="PTHR23266">
    <property type="entry name" value="IMMUNOGLOBULIN HEAVY CHAIN"/>
    <property type="match status" value="1"/>
</dbReference>
<keyword evidence="7" id="KW-1185">Reference proteome</keyword>
<dbReference type="GO" id="GO:0005576">
    <property type="term" value="C:extracellular region"/>
    <property type="evidence" value="ECO:0007669"/>
    <property type="project" value="UniProtKB-ARBA"/>
</dbReference>
<gene>
    <name evidence="6" type="ORF">HGM15179_021909</name>
</gene>
<evidence type="ECO:0000256" key="3">
    <source>
        <dbReference type="ARBA" id="ARBA00043265"/>
    </source>
</evidence>
<evidence type="ECO:0000256" key="4">
    <source>
        <dbReference type="SAM" id="MobiDB-lite"/>
    </source>
</evidence>
<dbReference type="InterPro" id="IPR036179">
    <property type="entry name" value="Ig-like_dom_sf"/>
</dbReference>
<keyword evidence="1" id="KW-0391">Immunity</keyword>
<dbReference type="SMART" id="SM00406">
    <property type="entry name" value="IGv"/>
    <property type="match status" value="1"/>
</dbReference>
<name>A0A8K1FSR5_9PASS</name>
<dbReference type="SUPFAM" id="SSF48726">
    <property type="entry name" value="Immunoglobulin"/>
    <property type="match status" value="1"/>
</dbReference>
<dbReference type="InterPro" id="IPR013783">
    <property type="entry name" value="Ig-like_fold"/>
</dbReference>
<comment type="caution">
    <text evidence="6">The sequence shown here is derived from an EMBL/GenBank/DDBJ whole genome shotgun (WGS) entry which is preliminary data.</text>
</comment>
<protein>
    <recommendedName>
        <fullName evidence="5">Immunoglobulin V-set domain-containing protein</fullName>
    </recommendedName>
</protein>
<dbReference type="InterPro" id="IPR050199">
    <property type="entry name" value="IgHV"/>
</dbReference>
<dbReference type="Pfam" id="PF07686">
    <property type="entry name" value="V-set"/>
    <property type="match status" value="1"/>
</dbReference>
<dbReference type="EMBL" id="SWJQ01005731">
    <property type="protein sequence ID" value="TRZ05198.1"/>
    <property type="molecule type" value="Genomic_DNA"/>
</dbReference>
<dbReference type="GO" id="GO:0002250">
    <property type="term" value="P:adaptive immune response"/>
    <property type="evidence" value="ECO:0007669"/>
    <property type="project" value="UniProtKB-KW"/>
</dbReference>
<evidence type="ECO:0000256" key="1">
    <source>
        <dbReference type="ARBA" id="ARBA00022859"/>
    </source>
</evidence>
<dbReference type="Gene3D" id="2.60.40.10">
    <property type="entry name" value="Immunoglobulins"/>
    <property type="match status" value="1"/>
</dbReference>
<sequence>MRQRPRKGLEYIAGFDSGGSTWYALSVKGRVTISRDNGQSSVTLTMNNLKDEDSGSYFCAKYFSGGAAYPSDVCGLVPMTLYPAVPVSQTLPPNPNSRPNFFSQSHSKTGSAPNLNCWHQTSYGGSRSHQSSPQPCANSRDLGPMGQSWVRGCDSVLGVGIWSESLGFGLRFVAKAAQG</sequence>
<accession>A0A8K1FSR5</accession>
<feature type="domain" description="Immunoglobulin V-set" evidence="5">
    <location>
        <begin position="2"/>
        <end position="61"/>
    </location>
</feature>
<dbReference type="Proteomes" id="UP000796761">
    <property type="component" value="Unassembled WGS sequence"/>
</dbReference>
<dbReference type="AlphaFoldDB" id="A0A8K1FSR5"/>
<feature type="region of interest" description="Disordered" evidence="4">
    <location>
        <begin position="93"/>
        <end position="112"/>
    </location>
</feature>
<dbReference type="OrthoDB" id="8865476at2759"/>
<evidence type="ECO:0000256" key="2">
    <source>
        <dbReference type="ARBA" id="ARBA00023130"/>
    </source>
</evidence>
<evidence type="ECO:0000313" key="6">
    <source>
        <dbReference type="EMBL" id="TRZ05198.1"/>
    </source>
</evidence>
<evidence type="ECO:0000313" key="7">
    <source>
        <dbReference type="Proteomes" id="UP000796761"/>
    </source>
</evidence>
<organism evidence="6 7">
    <name type="scientific">Zosterops borbonicus</name>
    <dbReference type="NCBI Taxonomy" id="364589"/>
    <lineage>
        <taxon>Eukaryota</taxon>
        <taxon>Metazoa</taxon>
        <taxon>Chordata</taxon>
        <taxon>Craniata</taxon>
        <taxon>Vertebrata</taxon>
        <taxon>Euteleostomi</taxon>
        <taxon>Archelosauria</taxon>
        <taxon>Archosauria</taxon>
        <taxon>Dinosauria</taxon>
        <taxon>Saurischia</taxon>
        <taxon>Theropoda</taxon>
        <taxon>Coelurosauria</taxon>
        <taxon>Aves</taxon>
        <taxon>Neognathae</taxon>
        <taxon>Neoaves</taxon>
        <taxon>Telluraves</taxon>
        <taxon>Australaves</taxon>
        <taxon>Passeriformes</taxon>
        <taxon>Sylvioidea</taxon>
        <taxon>Zosteropidae</taxon>
        <taxon>Zosterops</taxon>
    </lineage>
</organism>
<reference evidence="6" key="1">
    <citation type="submission" date="2019-04" db="EMBL/GenBank/DDBJ databases">
        <title>Genome assembly of Zosterops borbonicus 15179.</title>
        <authorList>
            <person name="Leroy T."/>
            <person name="Anselmetti Y."/>
            <person name="Tilak M.-K."/>
            <person name="Nabholz B."/>
        </authorList>
    </citation>
    <scope>NUCLEOTIDE SEQUENCE</scope>
    <source>
        <strain evidence="6">HGM_15179</strain>
        <tissue evidence="6">Muscle</tissue>
    </source>
</reference>